<feature type="domain" description="MacB-like periplasmic core" evidence="9">
    <location>
        <begin position="19"/>
        <end position="250"/>
    </location>
</feature>
<dbReference type="PANTHER" id="PTHR30572">
    <property type="entry name" value="MEMBRANE COMPONENT OF TRANSPORTER-RELATED"/>
    <property type="match status" value="1"/>
</dbReference>
<evidence type="ECO:0000256" key="6">
    <source>
        <dbReference type="ARBA" id="ARBA00038076"/>
    </source>
</evidence>
<evidence type="ECO:0000256" key="3">
    <source>
        <dbReference type="ARBA" id="ARBA00022692"/>
    </source>
</evidence>
<keyword evidence="3 7" id="KW-0812">Transmembrane</keyword>
<keyword evidence="2" id="KW-1003">Cell membrane</keyword>
<evidence type="ECO:0000313" key="10">
    <source>
        <dbReference type="EMBL" id="KRN57289.1"/>
    </source>
</evidence>
<evidence type="ECO:0000256" key="4">
    <source>
        <dbReference type="ARBA" id="ARBA00022989"/>
    </source>
</evidence>
<dbReference type="PATRIC" id="fig|1449336.4.peg.275"/>
<gene>
    <name evidence="10" type="ORF">IV74_GL000270</name>
</gene>
<dbReference type="GeneID" id="89588267"/>
<sequence>MSENILLSLESIWAHKLRSILTMIGVIIGIGSIVAIFSIVEGNTENTKKSMLGGENNSISLQYATKETLSGQYGNDNGKKPDYLKPLTSQQIKQVQTVAGVKDATVSYEAETDVSLKNNSVTSKVLGITDNYFNYEGYSLLEGRLLNQSDYALSEQVAVVDQSLYQQLFPKGDGIGKLIEIKGLPYRLVGVVKPKEDQQTGMFSFDKKTDRAFVSINNWSKFMGTLNPEPKVTVQTEKSDDLQPVANRVADTLNKMIPKSDYLFGIQNSKEMEKSMEDYARSQFQLLGGLASISLIVGGIGVMNIMLVSVTERTREIGIKKALGARRETILTQFLMESIVLTLLGGILGITLGLAGGKLATSLLGYPYYISLIAILGSVLFSIVIGLIFGLLPAMKASRLDPIEALRYE</sequence>
<dbReference type="EMBL" id="JQBS01000007">
    <property type="protein sequence ID" value="KRN57289.1"/>
    <property type="molecule type" value="Genomic_DNA"/>
</dbReference>
<feature type="domain" description="ABC3 transporter permease C-terminal" evidence="8">
    <location>
        <begin position="290"/>
        <end position="402"/>
    </location>
</feature>
<evidence type="ECO:0000256" key="2">
    <source>
        <dbReference type="ARBA" id="ARBA00022475"/>
    </source>
</evidence>
<dbReference type="GO" id="GO:0022857">
    <property type="term" value="F:transmembrane transporter activity"/>
    <property type="evidence" value="ECO:0007669"/>
    <property type="project" value="TreeGrafter"/>
</dbReference>
<proteinExistence type="inferred from homology"/>
<dbReference type="InterPro" id="IPR003838">
    <property type="entry name" value="ABC3_permease_C"/>
</dbReference>
<evidence type="ECO:0000259" key="8">
    <source>
        <dbReference type="Pfam" id="PF02687"/>
    </source>
</evidence>
<dbReference type="InterPro" id="IPR025857">
    <property type="entry name" value="MacB_PCD"/>
</dbReference>
<feature type="transmembrane region" description="Helical" evidence="7">
    <location>
        <begin position="286"/>
        <end position="310"/>
    </location>
</feature>
<dbReference type="GO" id="GO:0005886">
    <property type="term" value="C:plasma membrane"/>
    <property type="evidence" value="ECO:0007669"/>
    <property type="project" value="UniProtKB-SubCell"/>
</dbReference>
<comment type="similarity">
    <text evidence="6">Belongs to the ABC-4 integral membrane protein family.</text>
</comment>
<feature type="transmembrane region" description="Helical" evidence="7">
    <location>
        <begin position="20"/>
        <end position="40"/>
    </location>
</feature>
<dbReference type="AlphaFoldDB" id="A0A0R2HX54"/>
<comment type="caution">
    <text evidence="10">The sequence shown here is derived from an EMBL/GenBank/DDBJ whole genome shotgun (WGS) entry which is preliminary data.</text>
</comment>
<dbReference type="eggNOG" id="COG0577">
    <property type="taxonomic scope" value="Bacteria"/>
</dbReference>
<feature type="transmembrane region" description="Helical" evidence="7">
    <location>
        <begin position="330"/>
        <end position="356"/>
    </location>
</feature>
<keyword evidence="11" id="KW-1185">Reference proteome</keyword>
<reference evidence="10 11" key="1">
    <citation type="journal article" date="2015" name="Genome Announc.">
        <title>Expanding the biotechnology potential of lactobacilli through comparative genomics of 213 strains and associated genera.</title>
        <authorList>
            <person name="Sun Z."/>
            <person name="Harris H.M."/>
            <person name="McCann A."/>
            <person name="Guo C."/>
            <person name="Argimon S."/>
            <person name="Zhang W."/>
            <person name="Yang X."/>
            <person name="Jeffery I.B."/>
            <person name="Cooney J.C."/>
            <person name="Kagawa T.F."/>
            <person name="Liu W."/>
            <person name="Song Y."/>
            <person name="Salvetti E."/>
            <person name="Wrobel A."/>
            <person name="Rasinkangas P."/>
            <person name="Parkhill J."/>
            <person name="Rea M.C."/>
            <person name="O'Sullivan O."/>
            <person name="Ritari J."/>
            <person name="Douillard F.P."/>
            <person name="Paul Ross R."/>
            <person name="Yang R."/>
            <person name="Briner A.E."/>
            <person name="Felis G.E."/>
            <person name="de Vos W.M."/>
            <person name="Barrangou R."/>
            <person name="Klaenhammer T.R."/>
            <person name="Caufield P.W."/>
            <person name="Cui Y."/>
            <person name="Zhang H."/>
            <person name="O'Toole P.W."/>
        </authorList>
    </citation>
    <scope>NUCLEOTIDE SEQUENCE [LARGE SCALE GENOMIC DNA]</scope>
    <source>
        <strain evidence="10 11">DSM 20623</strain>
    </source>
</reference>
<evidence type="ECO:0000313" key="11">
    <source>
        <dbReference type="Proteomes" id="UP000051658"/>
    </source>
</evidence>
<protein>
    <submittedName>
        <fullName evidence="10">ABC transporter, permease protein</fullName>
    </submittedName>
</protein>
<keyword evidence="4 7" id="KW-1133">Transmembrane helix</keyword>
<name>A0A0R2HX54_CARDV</name>
<feature type="transmembrane region" description="Helical" evidence="7">
    <location>
        <begin position="368"/>
        <end position="392"/>
    </location>
</feature>
<dbReference type="RefSeq" id="WP_034571153.1">
    <property type="nucleotide sequence ID" value="NZ_JQBS01000007.1"/>
</dbReference>
<dbReference type="Proteomes" id="UP000051658">
    <property type="component" value="Unassembled WGS sequence"/>
</dbReference>
<evidence type="ECO:0000256" key="5">
    <source>
        <dbReference type="ARBA" id="ARBA00023136"/>
    </source>
</evidence>
<accession>A0A0R2HX54</accession>
<organism evidence="10 11">
    <name type="scientific">Carnobacterium divergens DSM 20623</name>
    <dbReference type="NCBI Taxonomy" id="1449336"/>
    <lineage>
        <taxon>Bacteria</taxon>
        <taxon>Bacillati</taxon>
        <taxon>Bacillota</taxon>
        <taxon>Bacilli</taxon>
        <taxon>Lactobacillales</taxon>
        <taxon>Carnobacteriaceae</taxon>
        <taxon>Carnobacterium</taxon>
    </lineage>
</organism>
<dbReference type="InterPro" id="IPR050250">
    <property type="entry name" value="Macrolide_Exporter_MacB"/>
</dbReference>
<comment type="subcellular location">
    <subcellularLocation>
        <location evidence="1">Cell membrane</location>
        <topology evidence="1">Multi-pass membrane protein</topology>
    </subcellularLocation>
</comment>
<dbReference type="Pfam" id="PF12704">
    <property type="entry name" value="MacB_PCD"/>
    <property type="match status" value="1"/>
</dbReference>
<evidence type="ECO:0000259" key="9">
    <source>
        <dbReference type="Pfam" id="PF12704"/>
    </source>
</evidence>
<evidence type="ECO:0000256" key="7">
    <source>
        <dbReference type="SAM" id="Phobius"/>
    </source>
</evidence>
<evidence type="ECO:0000256" key="1">
    <source>
        <dbReference type="ARBA" id="ARBA00004651"/>
    </source>
</evidence>
<keyword evidence="5 7" id="KW-0472">Membrane</keyword>
<dbReference type="Pfam" id="PF02687">
    <property type="entry name" value="FtsX"/>
    <property type="match status" value="1"/>
</dbReference>
<dbReference type="PANTHER" id="PTHR30572:SF4">
    <property type="entry name" value="ABC TRANSPORTER PERMEASE YTRF"/>
    <property type="match status" value="1"/>
</dbReference>